<protein>
    <submittedName>
        <fullName evidence="2">Uncharacterized protein</fullName>
    </submittedName>
</protein>
<reference evidence="2" key="1">
    <citation type="submission" date="2022-04" db="EMBL/GenBank/DDBJ databases">
        <title>Roseibium sp. CAU 1639 isolated from mud.</title>
        <authorList>
            <person name="Kim W."/>
        </authorList>
    </citation>
    <scope>NUCLEOTIDE SEQUENCE</scope>
    <source>
        <strain evidence="2">CAU 1639</strain>
    </source>
</reference>
<keyword evidence="3" id="KW-1185">Reference proteome</keyword>
<feature type="region of interest" description="Disordered" evidence="1">
    <location>
        <begin position="1"/>
        <end position="27"/>
    </location>
</feature>
<comment type="caution">
    <text evidence="2">The sequence shown here is derived from an EMBL/GenBank/DDBJ whole genome shotgun (WGS) entry which is preliminary data.</text>
</comment>
<organism evidence="2 3">
    <name type="scientific">Roseibium sediminicola</name>
    <dbReference type="NCBI Taxonomy" id="2933272"/>
    <lineage>
        <taxon>Bacteria</taxon>
        <taxon>Pseudomonadati</taxon>
        <taxon>Pseudomonadota</taxon>
        <taxon>Alphaproteobacteria</taxon>
        <taxon>Hyphomicrobiales</taxon>
        <taxon>Stappiaceae</taxon>
        <taxon>Roseibium</taxon>
    </lineage>
</organism>
<sequence>DQAPQEARSPKPRTKTQILTPKQNQKKPARYKPAGFLTFGGGEPRQCALVRKQSRMKKIVCWTVKTKESAVVAAI</sequence>
<gene>
    <name evidence="2" type="ORF">M0H32_16840</name>
</gene>
<dbReference type="RefSeq" id="WP_248156092.1">
    <property type="nucleotide sequence ID" value="NZ_JALNMJ010000012.1"/>
</dbReference>
<dbReference type="EMBL" id="JALNMJ010000012">
    <property type="protein sequence ID" value="MCK7613837.1"/>
    <property type="molecule type" value="Genomic_DNA"/>
</dbReference>
<evidence type="ECO:0000313" key="2">
    <source>
        <dbReference type="EMBL" id="MCK7613837.1"/>
    </source>
</evidence>
<proteinExistence type="predicted"/>
<name>A0ABT0GWL4_9HYPH</name>
<evidence type="ECO:0000256" key="1">
    <source>
        <dbReference type="SAM" id="MobiDB-lite"/>
    </source>
</evidence>
<accession>A0ABT0GWL4</accession>
<evidence type="ECO:0000313" key="3">
    <source>
        <dbReference type="Proteomes" id="UP001431221"/>
    </source>
</evidence>
<feature type="non-terminal residue" evidence="2">
    <location>
        <position position="1"/>
    </location>
</feature>
<dbReference type="Proteomes" id="UP001431221">
    <property type="component" value="Unassembled WGS sequence"/>
</dbReference>